<accession>A0A1G8D4W7</accession>
<evidence type="ECO:0000313" key="11">
    <source>
        <dbReference type="Proteomes" id="UP000183263"/>
    </source>
</evidence>
<evidence type="ECO:0000256" key="7">
    <source>
        <dbReference type="ARBA" id="ARBA00024033"/>
    </source>
</evidence>
<evidence type="ECO:0000256" key="2">
    <source>
        <dbReference type="ARBA" id="ARBA00022475"/>
    </source>
</evidence>
<feature type="transmembrane region" description="Helical" evidence="9">
    <location>
        <begin position="241"/>
        <end position="261"/>
    </location>
</feature>
<feature type="transmembrane region" description="Helical" evidence="9">
    <location>
        <begin position="164"/>
        <end position="182"/>
    </location>
</feature>
<dbReference type="EMBL" id="FNDN01000002">
    <property type="protein sequence ID" value="SDH52574.1"/>
    <property type="molecule type" value="Genomic_DNA"/>
</dbReference>
<keyword evidence="4 9" id="KW-0812">Transmembrane</keyword>
<dbReference type="GO" id="GO:0005886">
    <property type="term" value="C:plasma membrane"/>
    <property type="evidence" value="ECO:0007669"/>
    <property type="project" value="UniProtKB-SubCell"/>
</dbReference>
<evidence type="ECO:0000256" key="5">
    <source>
        <dbReference type="ARBA" id="ARBA00022989"/>
    </source>
</evidence>
<comment type="subcellular location">
    <subcellularLocation>
        <location evidence="1">Cell membrane</location>
        <topology evidence="1">Multi-pass membrane protein</topology>
    </subcellularLocation>
</comment>
<feature type="transmembrane region" description="Helical" evidence="9">
    <location>
        <begin position="47"/>
        <end position="66"/>
    </location>
</feature>
<feature type="region of interest" description="Disordered" evidence="8">
    <location>
        <begin position="434"/>
        <end position="466"/>
    </location>
</feature>
<dbReference type="AlphaFoldDB" id="A0A1G8D4W7"/>
<feature type="compositionally biased region" description="Basic and acidic residues" evidence="8">
    <location>
        <begin position="1"/>
        <end position="10"/>
    </location>
</feature>
<feature type="transmembrane region" description="Helical" evidence="9">
    <location>
        <begin position="353"/>
        <end position="369"/>
    </location>
</feature>
<dbReference type="GO" id="GO:0016758">
    <property type="term" value="F:hexosyltransferase activity"/>
    <property type="evidence" value="ECO:0007669"/>
    <property type="project" value="InterPro"/>
</dbReference>
<feature type="transmembrane region" description="Helical" evidence="9">
    <location>
        <begin position="214"/>
        <end position="235"/>
    </location>
</feature>
<sequence>MRAAPEDRPALPDSALSTAGSGGSESVGAATPGNETLRRRIPAIAGIVARVAVLSAVVVGVLYHLVGFPGLGELGTKYRIDLDVYRLGGAMFREGPTLYGSMPPTSVGIYLPFTYPPLSAVLFSPLSFVSLQVAGIVLTILSIGALAATIRLTLRSLGFDTRTILLWGTLGVLAVAFALEPVDSTLDYGQINIVLMALVTVDALAKKPWLPRGVLIGLAAAIKLTPAVFVLYFLVRKDFRAAVMTGVGFLVGTGIGFLATWSDSVQYWTTVLFDSSRIGRPAYPPNQSLTGMLARLGLGDDARTVLWLGLGAAATALVVFAMWRAVRAGENALALSLNAVLGLLVSPVSWSHHWVWAVPLIVVLAVLAYRRRSVLWGSVAAVGAVLLWIAPHWALGPGRWSGLDWPLWDQFLASSYVWWALAAAAVAAVTITPSPSEQEDSGTGAGQVADTDDDRGNPAGLAGAGV</sequence>
<keyword evidence="6 9" id="KW-0472">Membrane</keyword>
<reference evidence="10 11" key="1">
    <citation type="submission" date="2016-10" db="EMBL/GenBank/DDBJ databases">
        <authorList>
            <person name="de Groot N.N."/>
        </authorList>
    </citation>
    <scope>NUCLEOTIDE SEQUENCE [LARGE SCALE GENOMIC DNA]</scope>
    <source>
        <strain evidence="10 11">DSM 44892</strain>
    </source>
</reference>
<organism evidence="10 11">
    <name type="scientific">Rhodococcus triatomae</name>
    <dbReference type="NCBI Taxonomy" id="300028"/>
    <lineage>
        <taxon>Bacteria</taxon>
        <taxon>Bacillati</taxon>
        <taxon>Actinomycetota</taxon>
        <taxon>Actinomycetes</taxon>
        <taxon>Mycobacteriales</taxon>
        <taxon>Nocardiaceae</taxon>
        <taxon>Rhodococcus</taxon>
    </lineage>
</organism>
<evidence type="ECO:0000313" key="10">
    <source>
        <dbReference type="EMBL" id="SDH52574.1"/>
    </source>
</evidence>
<feature type="transmembrane region" description="Helical" evidence="9">
    <location>
        <begin position="415"/>
        <end position="432"/>
    </location>
</feature>
<keyword evidence="3 10" id="KW-0808">Transferase</keyword>
<feature type="transmembrane region" description="Helical" evidence="9">
    <location>
        <begin position="374"/>
        <end position="395"/>
    </location>
</feature>
<dbReference type="Proteomes" id="UP000183263">
    <property type="component" value="Unassembled WGS sequence"/>
</dbReference>
<feature type="transmembrane region" description="Helical" evidence="9">
    <location>
        <begin position="126"/>
        <end position="152"/>
    </location>
</feature>
<evidence type="ECO:0000256" key="8">
    <source>
        <dbReference type="SAM" id="MobiDB-lite"/>
    </source>
</evidence>
<keyword evidence="11" id="KW-1185">Reference proteome</keyword>
<protein>
    <submittedName>
        <fullName evidence="10">Alpha-1,2-mannosyltransferase</fullName>
    </submittedName>
</protein>
<dbReference type="Pfam" id="PF09594">
    <property type="entry name" value="GT87"/>
    <property type="match status" value="1"/>
</dbReference>
<evidence type="ECO:0000256" key="1">
    <source>
        <dbReference type="ARBA" id="ARBA00004651"/>
    </source>
</evidence>
<dbReference type="InterPro" id="IPR018584">
    <property type="entry name" value="GT87"/>
</dbReference>
<feature type="region of interest" description="Disordered" evidence="8">
    <location>
        <begin position="1"/>
        <end position="32"/>
    </location>
</feature>
<gene>
    <name evidence="10" type="ORF">SAMN05444695_102198</name>
</gene>
<evidence type="ECO:0000256" key="4">
    <source>
        <dbReference type="ARBA" id="ARBA00022692"/>
    </source>
</evidence>
<evidence type="ECO:0000256" key="6">
    <source>
        <dbReference type="ARBA" id="ARBA00023136"/>
    </source>
</evidence>
<keyword evidence="10" id="KW-0328">Glycosyltransferase</keyword>
<keyword evidence="5 9" id="KW-1133">Transmembrane helix</keyword>
<evidence type="ECO:0000256" key="9">
    <source>
        <dbReference type="SAM" id="Phobius"/>
    </source>
</evidence>
<comment type="similarity">
    <text evidence="7">Belongs to the glycosyltransferase 87 family.</text>
</comment>
<evidence type="ECO:0000256" key="3">
    <source>
        <dbReference type="ARBA" id="ARBA00022679"/>
    </source>
</evidence>
<keyword evidence="2" id="KW-1003">Cell membrane</keyword>
<name>A0A1G8D4W7_9NOCA</name>
<proteinExistence type="inferred from homology"/>
<feature type="transmembrane region" description="Helical" evidence="9">
    <location>
        <begin position="305"/>
        <end position="326"/>
    </location>
</feature>